<dbReference type="SMR" id="A0A3B6PEN1"/>
<evidence type="ECO:0000259" key="2">
    <source>
        <dbReference type="Pfam" id="PF23635"/>
    </source>
</evidence>
<evidence type="ECO:0000313" key="4">
    <source>
        <dbReference type="Proteomes" id="UP000019116"/>
    </source>
</evidence>
<dbReference type="InterPro" id="IPR001810">
    <property type="entry name" value="F-box_dom"/>
</dbReference>
<dbReference type="SUPFAM" id="SSF50965">
    <property type="entry name" value="Galactose oxidase, central domain"/>
    <property type="match status" value="1"/>
</dbReference>
<dbReference type="Gramene" id="TraesCS6B02G075400.1">
    <property type="protein sequence ID" value="TraesCS6B02G075400.1"/>
    <property type="gene ID" value="TraesCS6B02G075400"/>
</dbReference>
<dbReference type="PANTHER" id="PTHR32133:SF317">
    <property type="entry name" value="F-BOX DOMAIN-CONTAINING PROTEIN"/>
    <property type="match status" value="1"/>
</dbReference>
<dbReference type="OMA" id="MACLNPF"/>
<dbReference type="Gramene" id="TraesNOR6B03G03477000.1">
    <property type="protein sequence ID" value="TraesNOR6B03G03477000.1"/>
    <property type="gene ID" value="TraesNOR6B03G03477000"/>
</dbReference>
<dbReference type="Gramene" id="TraesPARA_EIv1.0_2012210.1">
    <property type="protein sequence ID" value="TraesPARA_EIv1.0_2012210.1.CDS"/>
    <property type="gene ID" value="TraesPARA_EIv1.0_2012210"/>
</dbReference>
<dbReference type="InterPro" id="IPR056594">
    <property type="entry name" value="AT5G49610-like_b-prop"/>
</dbReference>
<dbReference type="Gramene" id="TraesARI6B03G03401720.1">
    <property type="protein sequence ID" value="TraesARI6B03G03401720.1"/>
    <property type="gene ID" value="TraesARI6B03G03401720"/>
</dbReference>
<dbReference type="RefSeq" id="XP_044408884.1">
    <property type="nucleotide sequence ID" value="XM_044552949.1"/>
</dbReference>
<reference evidence="3" key="1">
    <citation type="submission" date="2018-08" db="EMBL/GenBank/DDBJ databases">
        <authorList>
            <person name="Rossello M."/>
        </authorList>
    </citation>
    <scope>NUCLEOTIDE SEQUENCE [LARGE SCALE GENOMIC DNA]</scope>
    <source>
        <strain evidence="3">cv. Chinese Spring</strain>
    </source>
</reference>
<feature type="domain" description="F-box protein AT5G49610-like beta-propeller" evidence="2">
    <location>
        <begin position="101"/>
        <end position="358"/>
    </location>
</feature>
<dbReference type="Proteomes" id="UP000019116">
    <property type="component" value="Chromosome 6B"/>
</dbReference>
<dbReference type="Gene3D" id="1.20.1280.50">
    <property type="match status" value="1"/>
</dbReference>
<dbReference type="Gramene" id="TraesLDM6B03G03447840.1">
    <property type="protein sequence ID" value="TraesLDM6B03G03447840.1"/>
    <property type="gene ID" value="TraesLDM6B03G03447840"/>
</dbReference>
<dbReference type="KEGG" id="taes:123133458"/>
<dbReference type="Gramene" id="TraesCS6B03G0176600.1">
    <property type="protein sequence ID" value="TraesCS6B03G0176600.1.CDS"/>
    <property type="gene ID" value="TraesCS6B03G0176600"/>
</dbReference>
<dbReference type="Gramene" id="TraesSYM6B03G03386560.1">
    <property type="protein sequence ID" value="TraesSYM6B03G03386560.1"/>
    <property type="gene ID" value="TraesSYM6B03G03386560"/>
</dbReference>
<dbReference type="AlphaFoldDB" id="A0A3B6PEN1"/>
<protein>
    <submittedName>
        <fullName evidence="3">Uncharacterized protein</fullName>
    </submittedName>
</protein>
<dbReference type="InterPro" id="IPR036047">
    <property type="entry name" value="F-box-like_dom_sf"/>
</dbReference>
<proteinExistence type="predicted"/>
<accession>A0A3B6PEN1</accession>
<dbReference type="Pfam" id="PF23635">
    <property type="entry name" value="Beta-prop_AT5G49610-like"/>
    <property type="match status" value="1"/>
</dbReference>
<dbReference type="EnsemblPlants" id="TraesCS6B02G075400.1">
    <property type="protein sequence ID" value="TraesCS6B02G075400.1"/>
    <property type="gene ID" value="TraesCS6B02G075400"/>
</dbReference>
<dbReference type="InterPro" id="IPR011043">
    <property type="entry name" value="Gal_Oxase/kelch_b-propeller"/>
</dbReference>
<dbReference type="Gramene" id="TraesJUL6B03G03470580.1">
    <property type="protein sequence ID" value="TraesJUL6B03G03470580.1"/>
    <property type="gene ID" value="TraesJUL6B03G03470580"/>
</dbReference>
<keyword evidence="4" id="KW-1185">Reference proteome</keyword>
<sequence length="388" mass="42650">MSPAAAPLDDENLLSEILLRLPPLPSTLPRASLVCKRWRLLVSDILFFRRFREHHRHSPPLLGCFVEGDRCVSYTPTMDSPDRIPGERLSLQLIETCHSSVLGCRHGLVLISPDSRNHVLVWDPVTGDQHHIAFPPGFVGVANSIHGAVLRAAGEARHFQVILVGVGGEDKQHMRLLARVYSSEKGAWGPLISPLVPFEGYTTKGIFSMYVFGLSSVLVGNSLYWCLGGRSDAILEFDLERQSLAVIRVPPCLSKVDLLQFAVMRAEGGGLGLLSILGFTAQLWKRKTGFDGVASWGVATTIELDKLLSLNPEKERVQPLIEGLAEYNNVVLLTTGGDAVIMLQLESLQFKKFYETPNAFYHHQFESVYSAGTSIGGGHDGAEFLHST</sequence>
<dbReference type="SUPFAM" id="SSF81383">
    <property type="entry name" value="F-box domain"/>
    <property type="match status" value="1"/>
</dbReference>
<name>A0A3B6PEN1_WHEAT</name>
<dbReference type="Gramene" id="TraesCLE_scaffold_061819_01G000100.1">
    <property type="protein sequence ID" value="TraesCLE_scaffold_061819_01G000100.1"/>
    <property type="gene ID" value="TraesCLE_scaffold_061819_01G000100"/>
</dbReference>
<dbReference type="Gramene" id="TraesSTA6B03G03435020.1">
    <property type="protein sequence ID" value="TraesSTA6B03G03435020.1"/>
    <property type="gene ID" value="TraesSTA6B03G03435020"/>
</dbReference>
<dbReference type="Pfam" id="PF12937">
    <property type="entry name" value="F-box-like"/>
    <property type="match status" value="1"/>
</dbReference>
<evidence type="ECO:0000259" key="1">
    <source>
        <dbReference type="Pfam" id="PF12937"/>
    </source>
</evidence>
<dbReference type="PANTHER" id="PTHR32133">
    <property type="entry name" value="OS07G0120400 PROTEIN"/>
    <property type="match status" value="1"/>
</dbReference>
<dbReference type="Gramene" id="TraesLAC6B03G03398130.1">
    <property type="protein sequence ID" value="TraesLAC6B03G03398130.1"/>
    <property type="gene ID" value="TraesLAC6B03G03398130"/>
</dbReference>
<reference evidence="3" key="2">
    <citation type="submission" date="2018-10" db="UniProtKB">
        <authorList>
            <consortium name="EnsemblPlants"/>
        </authorList>
    </citation>
    <scope>IDENTIFICATION</scope>
</reference>
<organism evidence="3">
    <name type="scientific">Triticum aestivum</name>
    <name type="common">Wheat</name>
    <dbReference type="NCBI Taxonomy" id="4565"/>
    <lineage>
        <taxon>Eukaryota</taxon>
        <taxon>Viridiplantae</taxon>
        <taxon>Streptophyta</taxon>
        <taxon>Embryophyta</taxon>
        <taxon>Tracheophyta</taxon>
        <taxon>Spermatophyta</taxon>
        <taxon>Magnoliopsida</taxon>
        <taxon>Liliopsida</taxon>
        <taxon>Poales</taxon>
        <taxon>Poaceae</taxon>
        <taxon>BOP clade</taxon>
        <taxon>Pooideae</taxon>
        <taxon>Triticodae</taxon>
        <taxon>Triticeae</taxon>
        <taxon>Triticinae</taxon>
        <taxon>Triticum</taxon>
    </lineage>
</organism>
<dbReference type="OrthoDB" id="605137at2759"/>
<evidence type="ECO:0000313" key="3">
    <source>
        <dbReference type="EnsemblPlants" id="TraesCS6B02G075400.1"/>
    </source>
</evidence>
<feature type="domain" description="F-box" evidence="1">
    <location>
        <begin position="13"/>
        <end position="51"/>
    </location>
</feature>
<dbReference type="Gramene" id="TraesCAD_scaffold_080913_01G000100.1">
    <property type="protein sequence ID" value="TraesCAD_scaffold_080913_01G000100.1"/>
    <property type="gene ID" value="TraesCAD_scaffold_080913_01G000100"/>
</dbReference>
<dbReference type="Gramene" id="TraesWEE_scaffold_086332_01G000100.1">
    <property type="protein sequence ID" value="TraesWEE_scaffold_086332_01G000100.1"/>
    <property type="gene ID" value="TraesWEE_scaffold_086332_01G000100"/>
</dbReference>
<dbReference type="Gramene" id="TraesROB_scaffold_145939_01G000100.1">
    <property type="protein sequence ID" value="TraesROB_scaffold_145939_01G000100.1"/>
    <property type="gene ID" value="TraesROB_scaffold_145939_01G000100"/>
</dbReference>
<dbReference type="GeneID" id="123133458"/>
<gene>
    <name evidence="3" type="primary">LOC123133458</name>
</gene>